<feature type="transmembrane region" description="Helical" evidence="6">
    <location>
        <begin position="113"/>
        <end position="134"/>
    </location>
</feature>
<accession>A0ABS0ZBD8</accession>
<evidence type="ECO:0000313" key="8">
    <source>
        <dbReference type="EMBL" id="MBJ7550976.1"/>
    </source>
</evidence>
<dbReference type="PROSITE" id="PS50850">
    <property type="entry name" value="MFS"/>
    <property type="match status" value="1"/>
</dbReference>
<feature type="transmembrane region" description="Helical" evidence="6">
    <location>
        <begin position="21"/>
        <end position="43"/>
    </location>
</feature>
<feature type="transmembrane region" description="Helical" evidence="6">
    <location>
        <begin position="380"/>
        <end position="401"/>
    </location>
</feature>
<comment type="caution">
    <text evidence="8">The sequence shown here is derived from an EMBL/GenBank/DDBJ whole genome shotgun (WGS) entry which is preliminary data.</text>
</comment>
<evidence type="ECO:0000256" key="2">
    <source>
        <dbReference type="ARBA" id="ARBA00022448"/>
    </source>
</evidence>
<dbReference type="InterPro" id="IPR036259">
    <property type="entry name" value="MFS_trans_sf"/>
</dbReference>
<comment type="subcellular location">
    <subcellularLocation>
        <location evidence="1">Membrane</location>
        <topology evidence="1">Multi-pass membrane protein</topology>
    </subcellularLocation>
</comment>
<keyword evidence="3 6" id="KW-0812">Transmembrane</keyword>
<evidence type="ECO:0000256" key="3">
    <source>
        <dbReference type="ARBA" id="ARBA00022692"/>
    </source>
</evidence>
<gene>
    <name evidence="8" type="ORF">JHD44_09815</name>
</gene>
<dbReference type="CDD" id="cd17320">
    <property type="entry name" value="MFS_MdfA_MDR_like"/>
    <property type="match status" value="1"/>
</dbReference>
<feature type="transmembrane region" description="Helical" evidence="6">
    <location>
        <begin position="352"/>
        <end position="374"/>
    </location>
</feature>
<feature type="transmembrane region" description="Helical" evidence="6">
    <location>
        <begin position="55"/>
        <end position="76"/>
    </location>
</feature>
<feature type="transmembrane region" description="Helical" evidence="6">
    <location>
        <begin position="261"/>
        <end position="279"/>
    </location>
</feature>
<dbReference type="InterPro" id="IPR011701">
    <property type="entry name" value="MFS"/>
</dbReference>
<keyword evidence="9" id="KW-1185">Reference proteome</keyword>
<keyword evidence="2" id="KW-0813">Transport</keyword>
<protein>
    <submittedName>
        <fullName evidence="8">Multidrug effflux MFS transporter</fullName>
    </submittedName>
</protein>
<sequence length="421" mass="46149">MKRRFASRLPSPSISLSEKEFIGLFACMMSLTALSMDAVLPAFRDMAEQLAVTDYTHIQWVVSALIAGMVFGELLFGPLSDAVGRKKSILTGVVLYLVGCLVAMSANTLEELLLGRFIQGFGVAGPKIASRALIRDLYKGAAMARIMSYVMLIFILVPMLAPAFGQLVLLLGDWRWIFGALMLQATIASIWLILRQPETLAKEQRQPMVLSRLWRDAQFIVKQQEVMCLTGMAGLVFAGLMLYLGVSQSIFQDVYQTGEAFPLYFAMMAGGAGLASFTNGRIVMRFGMQRLIWFALTLKCSAALAMMGVSLVWQGQPPLWLFLSLGIPIFFSMGLLFGNINAMAMEPLGRMAGLGASLISSLSSLLAVVLSVLVGRFYDFSVTPLAVGYVIFTGLAIVLMWRVCRLQQEKPHGTQETTPSQ</sequence>
<dbReference type="PANTHER" id="PTHR23502:SF132">
    <property type="entry name" value="POLYAMINE TRANSPORTER 2-RELATED"/>
    <property type="match status" value="1"/>
</dbReference>
<dbReference type="EMBL" id="JAEMUH010000008">
    <property type="protein sequence ID" value="MBJ7550976.1"/>
    <property type="molecule type" value="Genomic_DNA"/>
</dbReference>
<proteinExistence type="predicted"/>
<evidence type="ECO:0000313" key="9">
    <source>
        <dbReference type="Proteomes" id="UP000598488"/>
    </source>
</evidence>
<feature type="transmembrane region" description="Helical" evidence="6">
    <location>
        <begin position="319"/>
        <end position="340"/>
    </location>
</feature>
<reference evidence="8 9" key="1">
    <citation type="submission" date="2020-12" db="EMBL/GenBank/DDBJ databases">
        <title>Comparative genome analysis of fungal antagonists Marinomonas ostreistagni 398 and M. spartinae 468.</title>
        <authorList>
            <person name="Fields J.L."/>
            <person name="Mavrodi O.V."/>
            <person name="Biber P.D."/>
            <person name="Indest K.J."/>
            <person name="Mavrodi D.V."/>
        </authorList>
    </citation>
    <scope>NUCLEOTIDE SEQUENCE [LARGE SCALE GENOMIC DNA]</scope>
    <source>
        <strain evidence="8 9">USM7</strain>
    </source>
</reference>
<feature type="transmembrane region" description="Helical" evidence="6">
    <location>
        <begin position="176"/>
        <end position="194"/>
    </location>
</feature>
<keyword evidence="5 6" id="KW-0472">Membrane</keyword>
<evidence type="ECO:0000256" key="1">
    <source>
        <dbReference type="ARBA" id="ARBA00004141"/>
    </source>
</evidence>
<dbReference type="PANTHER" id="PTHR23502">
    <property type="entry name" value="MAJOR FACILITATOR SUPERFAMILY"/>
    <property type="match status" value="1"/>
</dbReference>
<dbReference type="Proteomes" id="UP000598488">
    <property type="component" value="Unassembled WGS sequence"/>
</dbReference>
<feature type="transmembrane region" description="Helical" evidence="6">
    <location>
        <begin position="88"/>
        <end position="107"/>
    </location>
</feature>
<evidence type="ECO:0000256" key="5">
    <source>
        <dbReference type="ARBA" id="ARBA00023136"/>
    </source>
</evidence>
<organism evidence="8 9">
    <name type="scientific">Marinomonas ostreistagni</name>
    <dbReference type="NCBI Taxonomy" id="359209"/>
    <lineage>
        <taxon>Bacteria</taxon>
        <taxon>Pseudomonadati</taxon>
        <taxon>Pseudomonadota</taxon>
        <taxon>Gammaproteobacteria</taxon>
        <taxon>Oceanospirillales</taxon>
        <taxon>Oceanospirillaceae</taxon>
        <taxon>Marinomonas</taxon>
    </lineage>
</organism>
<evidence type="ECO:0000256" key="6">
    <source>
        <dbReference type="SAM" id="Phobius"/>
    </source>
</evidence>
<evidence type="ECO:0000259" key="7">
    <source>
        <dbReference type="PROSITE" id="PS50850"/>
    </source>
</evidence>
<evidence type="ECO:0000256" key="4">
    <source>
        <dbReference type="ARBA" id="ARBA00022989"/>
    </source>
</evidence>
<feature type="transmembrane region" description="Helical" evidence="6">
    <location>
        <begin position="291"/>
        <end position="313"/>
    </location>
</feature>
<dbReference type="SUPFAM" id="SSF103473">
    <property type="entry name" value="MFS general substrate transporter"/>
    <property type="match status" value="1"/>
</dbReference>
<feature type="domain" description="Major facilitator superfamily (MFS) profile" evidence="7">
    <location>
        <begin position="21"/>
        <end position="411"/>
    </location>
</feature>
<dbReference type="RefSeq" id="WP_199462577.1">
    <property type="nucleotide sequence ID" value="NZ_JAEMUH010000008.1"/>
</dbReference>
<feature type="transmembrane region" description="Helical" evidence="6">
    <location>
        <begin position="146"/>
        <end position="170"/>
    </location>
</feature>
<keyword evidence="4 6" id="KW-1133">Transmembrane helix</keyword>
<dbReference type="Pfam" id="PF07690">
    <property type="entry name" value="MFS_1"/>
    <property type="match status" value="1"/>
</dbReference>
<dbReference type="Gene3D" id="1.20.1720.10">
    <property type="entry name" value="Multidrug resistance protein D"/>
    <property type="match status" value="1"/>
</dbReference>
<name>A0ABS0ZBD8_9GAMM</name>
<dbReference type="InterPro" id="IPR020846">
    <property type="entry name" value="MFS_dom"/>
</dbReference>
<feature type="transmembrane region" description="Helical" evidence="6">
    <location>
        <begin position="226"/>
        <end position="246"/>
    </location>
</feature>